<dbReference type="STRING" id="454286.A0A0J8RAR6"/>
<proteinExistence type="predicted"/>
<dbReference type="EMBL" id="DS268202">
    <property type="protein sequence ID" value="KMU81510.1"/>
    <property type="molecule type" value="Genomic_DNA"/>
</dbReference>
<sequence>MSPACRMPIPALIECSPPSRLIMMRMTLFIIWICQLYKWQDPIIQSHTARLIPIFQAVLEGDPGQVEDERRAELIELVSWLNKMQPGGPASFIEQLEK</sequence>
<accession>A0A0J8RAR6</accession>
<evidence type="ECO:0000313" key="1">
    <source>
        <dbReference type="EMBL" id="KMU81510.1"/>
    </source>
</evidence>
<evidence type="ECO:0000313" key="2">
    <source>
        <dbReference type="Proteomes" id="UP000054559"/>
    </source>
</evidence>
<gene>
    <name evidence="1" type="ORF">CISG_09180</name>
</gene>
<dbReference type="Proteomes" id="UP000054559">
    <property type="component" value="Unassembled WGS sequence"/>
</dbReference>
<protein>
    <submittedName>
        <fullName evidence="1">Uncharacterized protein</fullName>
    </submittedName>
</protein>
<dbReference type="AlphaFoldDB" id="A0A0J8RAR6"/>
<organism evidence="1 2">
    <name type="scientific">Coccidioides immitis RMSCC 3703</name>
    <dbReference type="NCBI Taxonomy" id="454286"/>
    <lineage>
        <taxon>Eukaryota</taxon>
        <taxon>Fungi</taxon>
        <taxon>Dikarya</taxon>
        <taxon>Ascomycota</taxon>
        <taxon>Pezizomycotina</taxon>
        <taxon>Eurotiomycetes</taxon>
        <taxon>Eurotiomycetidae</taxon>
        <taxon>Onygenales</taxon>
        <taxon>Onygenaceae</taxon>
        <taxon>Coccidioides</taxon>
    </lineage>
</organism>
<name>A0A0J8RAR6_COCIT</name>
<reference evidence="2" key="1">
    <citation type="journal article" date="2010" name="Genome Res.">
        <title>Population genomic sequencing of Coccidioides fungi reveals recent hybridization and transposon control.</title>
        <authorList>
            <person name="Neafsey D.E."/>
            <person name="Barker B.M."/>
            <person name="Sharpton T.J."/>
            <person name="Stajich J.E."/>
            <person name="Park D.J."/>
            <person name="Whiston E."/>
            <person name="Hung C.-Y."/>
            <person name="McMahan C."/>
            <person name="White J."/>
            <person name="Sykes S."/>
            <person name="Heiman D."/>
            <person name="Young S."/>
            <person name="Zeng Q."/>
            <person name="Abouelleil A."/>
            <person name="Aftuck L."/>
            <person name="Bessette D."/>
            <person name="Brown A."/>
            <person name="FitzGerald M."/>
            <person name="Lui A."/>
            <person name="Macdonald J.P."/>
            <person name="Priest M."/>
            <person name="Orbach M.J."/>
            <person name="Galgiani J.N."/>
            <person name="Kirkland T.N."/>
            <person name="Cole G.T."/>
            <person name="Birren B.W."/>
            <person name="Henn M.R."/>
            <person name="Taylor J.W."/>
            <person name="Rounsley S.D."/>
        </authorList>
    </citation>
    <scope>NUCLEOTIDE SEQUENCE [LARGE SCALE GENOMIC DNA]</scope>
    <source>
        <strain evidence="2">RMSCC 3703</strain>
    </source>
</reference>